<name>A0ABQ3LUM1_9SPHN</name>
<dbReference type="PROSITE" id="PS51257">
    <property type="entry name" value="PROKAR_LIPOPROTEIN"/>
    <property type="match status" value="1"/>
</dbReference>
<feature type="chain" id="PRO_5047203774" description="Lipoprotein" evidence="2">
    <location>
        <begin position="19"/>
        <end position="117"/>
    </location>
</feature>
<reference evidence="4" key="1">
    <citation type="journal article" date="2019" name="Int. J. Syst. Evol. Microbiol.">
        <title>The Global Catalogue of Microorganisms (GCM) 10K type strain sequencing project: providing services to taxonomists for standard genome sequencing and annotation.</title>
        <authorList>
            <consortium name="The Broad Institute Genomics Platform"/>
            <consortium name="The Broad Institute Genome Sequencing Center for Infectious Disease"/>
            <person name="Wu L."/>
            <person name="Ma J."/>
        </authorList>
    </citation>
    <scope>NUCLEOTIDE SEQUENCE [LARGE SCALE GENOMIC DNA]</scope>
    <source>
        <strain evidence="4">CGMCC 1.8957</strain>
    </source>
</reference>
<accession>A0ABQ3LUM1</accession>
<dbReference type="EMBL" id="BNAQ01000010">
    <property type="protein sequence ID" value="GHH25671.1"/>
    <property type="molecule type" value="Genomic_DNA"/>
</dbReference>
<organism evidence="3 4">
    <name type="scientific">Sphingomonas glacialis</name>
    <dbReference type="NCBI Taxonomy" id="658225"/>
    <lineage>
        <taxon>Bacteria</taxon>
        <taxon>Pseudomonadati</taxon>
        <taxon>Pseudomonadota</taxon>
        <taxon>Alphaproteobacteria</taxon>
        <taxon>Sphingomonadales</taxon>
        <taxon>Sphingomonadaceae</taxon>
        <taxon>Sphingomonas</taxon>
    </lineage>
</organism>
<protein>
    <recommendedName>
        <fullName evidence="5">Lipoprotein</fullName>
    </recommendedName>
</protein>
<keyword evidence="2" id="KW-0732">Signal</keyword>
<sequence>MKRLTLVALGALALSGCAGTHIKPPAVCDGKHRRPANLYGSILPSLPVPLPASQQGAGQSMVAPPTGAVSPAPAPSPDLAPGAGSTGSAPSGPGAMNVPRSAPRKSLRDAAPTYFSC</sequence>
<dbReference type="Proteomes" id="UP000652430">
    <property type="component" value="Unassembled WGS sequence"/>
</dbReference>
<comment type="caution">
    <text evidence="3">The sequence shown here is derived from an EMBL/GenBank/DDBJ whole genome shotgun (WGS) entry which is preliminary data.</text>
</comment>
<evidence type="ECO:0008006" key="5">
    <source>
        <dbReference type="Google" id="ProtNLM"/>
    </source>
</evidence>
<gene>
    <name evidence="3" type="ORF">GCM10008023_39300</name>
</gene>
<evidence type="ECO:0000313" key="4">
    <source>
        <dbReference type="Proteomes" id="UP000652430"/>
    </source>
</evidence>
<evidence type="ECO:0000256" key="2">
    <source>
        <dbReference type="SAM" id="SignalP"/>
    </source>
</evidence>
<proteinExistence type="predicted"/>
<feature type="compositionally biased region" description="Low complexity" evidence="1">
    <location>
        <begin position="79"/>
        <end position="95"/>
    </location>
</feature>
<feature type="signal peptide" evidence="2">
    <location>
        <begin position="1"/>
        <end position="18"/>
    </location>
</feature>
<evidence type="ECO:0000256" key="1">
    <source>
        <dbReference type="SAM" id="MobiDB-lite"/>
    </source>
</evidence>
<keyword evidence="4" id="KW-1185">Reference proteome</keyword>
<feature type="region of interest" description="Disordered" evidence="1">
    <location>
        <begin position="49"/>
        <end position="117"/>
    </location>
</feature>
<evidence type="ECO:0000313" key="3">
    <source>
        <dbReference type="EMBL" id="GHH25671.1"/>
    </source>
</evidence>